<sequence>MITETKVLRALLAERRVLDKKILRAKQADADFRAGREARKKPKTKGQLRESSVFG</sequence>
<dbReference type="EMBL" id="LAZR01032906">
    <property type="protein sequence ID" value="KKL49590.1"/>
    <property type="molecule type" value="Genomic_DNA"/>
</dbReference>
<feature type="region of interest" description="Disordered" evidence="1">
    <location>
        <begin position="31"/>
        <end position="55"/>
    </location>
</feature>
<evidence type="ECO:0000256" key="1">
    <source>
        <dbReference type="SAM" id="MobiDB-lite"/>
    </source>
</evidence>
<dbReference type="AlphaFoldDB" id="A0A0F9EX87"/>
<protein>
    <submittedName>
        <fullName evidence="2">Uncharacterized protein</fullName>
    </submittedName>
</protein>
<organism evidence="2">
    <name type="scientific">marine sediment metagenome</name>
    <dbReference type="NCBI Taxonomy" id="412755"/>
    <lineage>
        <taxon>unclassified sequences</taxon>
        <taxon>metagenomes</taxon>
        <taxon>ecological metagenomes</taxon>
    </lineage>
</organism>
<accession>A0A0F9EX87</accession>
<reference evidence="2" key="1">
    <citation type="journal article" date="2015" name="Nature">
        <title>Complex archaea that bridge the gap between prokaryotes and eukaryotes.</title>
        <authorList>
            <person name="Spang A."/>
            <person name="Saw J.H."/>
            <person name="Jorgensen S.L."/>
            <person name="Zaremba-Niedzwiedzka K."/>
            <person name="Martijn J."/>
            <person name="Lind A.E."/>
            <person name="van Eijk R."/>
            <person name="Schleper C."/>
            <person name="Guy L."/>
            <person name="Ettema T.J."/>
        </authorList>
    </citation>
    <scope>NUCLEOTIDE SEQUENCE</scope>
</reference>
<proteinExistence type="predicted"/>
<name>A0A0F9EX87_9ZZZZ</name>
<comment type="caution">
    <text evidence="2">The sequence shown here is derived from an EMBL/GenBank/DDBJ whole genome shotgun (WGS) entry which is preliminary data.</text>
</comment>
<gene>
    <name evidence="2" type="ORF">LCGC14_2314030</name>
</gene>
<evidence type="ECO:0000313" key="2">
    <source>
        <dbReference type="EMBL" id="KKL49590.1"/>
    </source>
</evidence>